<dbReference type="InterPro" id="IPR050523">
    <property type="entry name" value="AKR_Detox_Biosynth"/>
</dbReference>
<proteinExistence type="predicted"/>
<dbReference type="SUPFAM" id="SSF51430">
    <property type="entry name" value="NAD(P)-linked oxidoreductase"/>
    <property type="match status" value="1"/>
</dbReference>
<dbReference type="Proteomes" id="UP000663792">
    <property type="component" value="Unassembled WGS sequence"/>
</dbReference>
<reference evidence="3" key="1">
    <citation type="submission" date="2021-01" db="EMBL/GenBank/DDBJ databases">
        <title>YIM 132084 draft genome.</title>
        <authorList>
            <person name="An D."/>
        </authorList>
    </citation>
    <scope>NUCLEOTIDE SEQUENCE</scope>
    <source>
        <strain evidence="3">YIM 132084</strain>
    </source>
</reference>
<dbReference type="GO" id="GO:0016491">
    <property type="term" value="F:oxidoreductase activity"/>
    <property type="evidence" value="ECO:0007669"/>
    <property type="project" value="UniProtKB-KW"/>
</dbReference>
<name>A0A939C375_9ACTN</name>
<keyword evidence="4" id="KW-1185">Reference proteome</keyword>
<dbReference type="InterPro" id="IPR036812">
    <property type="entry name" value="NAD(P)_OxRdtase_dom_sf"/>
</dbReference>
<sequence length="322" mass="34514">MTTGRRQLGRSGLTVSTTGLGCNNFGRPGTATEDLAGTRAVVHAAIDAGITLFDTADRYGQPAGRSEALLGEALGSRRDEIVLATKFGLDVDGANGPVDGARGSRRYIRAAVHASLRRLRTDWIDLYQLHEPDPVTPIDETLAALDELVQAGTVRYVGSSNLAGWQVTDAAWTARTERRAPFVSAQNEYSLLRRELERELLPAARAAGVGVLPFFPLANGLLSGKYTRSHAPADSRLARIKPELLESAPWEALDRLQMFAEARGLTMLHVAFGWLLAQDPVASVIAGATRPEQVVANAEAGSAWTPTPTDLAEIDTIFPPPA</sequence>
<accession>A0A939C375</accession>
<feature type="domain" description="NADP-dependent oxidoreductase" evidence="2">
    <location>
        <begin position="19"/>
        <end position="316"/>
    </location>
</feature>
<dbReference type="PANTHER" id="PTHR43364:SF4">
    <property type="entry name" value="NAD(P)-LINKED OXIDOREDUCTASE SUPERFAMILY PROTEIN"/>
    <property type="match status" value="1"/>
</dbReference>
<dbReference type="AlphaFoldDB" id="A0A939C375"/>
<evidence type="ECO:0000313" key="4">
    <source>
        <dbReference type="Proteomes" id="UP000663792"/>
    </source>
</evidence>
<dbReference type="EMBL" id="JAERWK010000023">
    <property type="protein sequence ID" value="MBM9469104.1"/>
    <property type="molecule type" value="Genomic_DNA"/>
</dbReference>
<dbReference type="FunFam" id="3.20.20.100:FF:000004">
    <property type="entry name" value="Oxidoreductase, aldo/keto reductase"/>
    <property type="match status" value="1"/>
</dbReference>
<gene>
    <name evidence="3" type="ORF">JL106_17595</name>
</gene>
<dbReference type="PROSITE" id="PS51257">
    <property type="entry name" value="PROKAR_LIPOPROTEIN"/>
    <property type="match status" value="1"/>
</dbReference>
<dbReference type="Pfam" id="PF00248">
    <property type="entry name" value="Aldo_ket_red"/>
    <property type="match status" value="1"/>
</dbReference>
<keyword evidence="1" id="KW-0560">Oxidoreductase</keyword>
<dbReference type="GO" id="GO:0005829">
    <property type="term" value="C:cytosol"/>
    <property type="evidence" value="ECO:0007669"/>
    <property type="project" value="TreeGrafter"/>
</dbReference>
<dbReference type="RefSeq" id="WP_205262063.1">
    <property type="nucleotide sequence ID" value="NZ_JAERWK010000023.1"/>
</dbReference>
<evidence type="ECO:0000313" key="3">
    <source>
        <dbReference type="EMBL" id="MBM9469104.1"/>
    </source>
</evidence>
<evidence type="ECO:0000256" key="1">
    <source>
        <dbReference type="ARBA" id="ARBA00023002"/>
    </source>
</evidence>
<protein>
    <submittedName>
        <fullName evidence="3">Aldo/keto reductase</fullName>
    </submittedName>
</protein>
<dbReference type="PANTHER" id="PTHR43364">
    <property type="entry name" value="NADH-SPECIFIC METHYLGLYOXAL REDUCTASE-RELATED"/>
    <property type="match status" value="1"/>
</dbReference>
<organism evidence="3 4">
    <name type="scientific">Nakamurella leprariae</name>
    <dbReference type="NCBI Taxonomy" id="2803911"/>
    <lineage>
        <taxon>Bacteria</taxon>
        <taxon>Bacillati</taxon>
        <taxon>Actinomycetota</taxon>
        <taxon>Actinomycetes</taxon>
        <taxon>Nakamurellales</taxon>
        <taxon>Nakamurellaceae</taxon>
        <taxon>Nakamurella</taxon>
    </lineage>
</organism>
<dbReference type="Gene3D" id="3.20.20.100">
    <property type="entry name" value="NADP-dependent oxidoreductase domain"/>
    <property type="match status" value="1"/>
</dbReference>
<evidence type="ECO:0000259" key="2">
    <source>
        <dbReference type="Pfam" id="PF00248"/>
    </source>
</evidence>
<dbReference type="InterPro" id="IPR023210">
    <property type="entry name" value="NADP_OxRdtase_dom"/>
</dbReference>
<comment type="caution">
    <text evidence="3">The sequence shown here is derived from an EMBL/GenBank/DDBJ whole genome shotgun (WGS) entry which is preliminary data.</text>
</comment>